<dbReference type="Proteomes" id="UP000692954">
    <property type="component" value="Unassembled WGS sequence"/>
</dbReference>
<name>A0A8S1QQE2_9CILI</name>
<proteinExistence type="predicted"/>
<sequence length="185" mass="22286">MDQHHKEIVLHFQNIAIDITLFLKDLSPKIVTVSLAYKEQAYLYINYPNISLKQKRMMKNGKKNFQAKFDFQKCQSYRIDVFLDNNTSIGSINGNYYRKDQNERNQILLNFNKIIIDLVRKYSIPKFAGINLLNTDGLLSRSDPFFKFYQWDEQWNEIHQTEFVDNNFIQLGYHFNRYGFNEFRR</sequence>
<accession>A0A8S1QQE2</accession>
<comment type="caution">
    <text evidence="1">The sequence shown here is derived from an EMBL/GenBank/DDBJ whole genome shotgun (WGS) entry which is preliminary data.</text>
</comment>
<dbReference type="EMBL" id="CAJJDN010000111">
    <property type="protein sequence ID" value="CAD8116710.1"/>
    <property type="molecule type" value="Genomic_DNA"/>
</dbReference>
<gene>
    <name evidence="1" type="ORF">PSON_ATCC_30995.1.T1110191</name>
</gene>
<evidence type="ECO:0000313" key="2">
    <source>
        <dbReference type="Proteomes" id="UP000692954"/>
    </source>
</evidence>
<reference evidence="1" key="1">
    <citation type="submission" date="2021-01" db="EMBL/GenBank/DDBJ databases">
        <authorList>
            <consortium name="Genoscope - CEA"/>
            <person name="William W."/>
        </authorList>
    </citation>
    <scope>NUCLEOTIDE SEQUENCE</scope>
</reference>
<protein>
    <submittedName>
        <fullName evidence="1">Uncharacterized protein</fullName>
    </submittedName>
</protein>
<keyword evidence="2" id="KW-1185">Reference proteome</keyword>
<evidence type="ECO:0000313" key="1">
    <source>
        <dbReference type="EMBL" id="CAD8116710.1"/>
    </source>
</evidence>
<organism evidence="1 2">
    <name type="scientific">Paramecium sonneborni</name>
    <dbReference type="NCBI Taxonomy" id="65129"/>
    <lineage>
        <taxon>Eukaryota</taxon>
        <taxon>Sar</taxon>
        <taxon>Alveolata</taxon>
        <taxon>Ciliophora</taxon>
        <taxon>Intramacronucleata</taxon>
        <taxon>Oligohymenophorea</taxon>
        <taxon>Peniculida</taxon>
        <taxon>Parameciidae</taxon>
        <taxon>Paramecium</taxon>
    </lineage>
</organism>
<dbReference type="AlphaFoldDB" id="A0A8S1QQE2"/>